<dbReference type="FunFam" id="3.90.1530.30:FF:000001">
    <property type="entry name" value="Chromosome partitioning protein ParB"/>
    <property type="match status" value="1"/>
</dbReference>
<gene>
    <name evidence="5" type="ORF">ENX07_03430</name>
</gene>
<dbReference type="GO" id="GO:0007059">
    <property type="term" value="P:chromosome segregation"/>
    <property type="evidence" value="ECO:0007669"/>
    <property type="project" value="UniProtKB-KW"/>
</dbReference>
<dbReference type="EMBL" id="DTMQ01000019">
    <property type="protein sequence ID" value="HGE99105.1"/>
    <property type="molecule type" value="Genomic_DNA"/>
</dbReference>
<dbReference type="InterPro" id="IPR041468">
    <property type="entry name" value="HTH_ParB/Spo0J"/>
</dbReference>
<dbReference type="Pfam" id="PF17762">
    <property type="entry name" value="HTH_ParB"/>
    <property type="match status" value="1"/>
</dbReference>
<dbReference type="AlphaFoldDB" id="A0A7C3UPB0"/>
<dbReference type="InterPro" id="IPR050336">
    <property type="entry name" value="Chromosome_partition/occlusion"/>
</dbReference>
<protein>
    <submittedName>
        <fullName evidence="5">ParB/RepB/Spo0J family partition protein</fullName>
    </submittedName>
</protein>
<keyword evidence="3" id="KW-0238">DNA-binding</keyword>
<evidence type="ECO:0000256" key="2">
    <source>
        <dbReference type="ARBA" id="ARBA00022829"/>
    </source>
</evidence>
<comment type="similarity">
    <text evidence="1">Belongs to the ParB family.</text>
</comment>
<accession>A0A7C3UPB0</accession>
<dbReference type="InterPro" id="IPR004437">
    <property type="entry name" value="ParB/RepB/Spo0J"/>
</dbReference>
<dbReference type="SUPFAM" id="SSF109709">
    <property type="entry name" value="KorB DNA-binding domain-like"/>
    <property type="match status" value="1"/>
</dbReference>
<dbReference type="SUPFAM" id="SSF110849">
    <property type="entry name" value="ParB/Sulfiredoxin"/>
    <property type="match status" value="1"/>
</dbReference>
<reference evidence="5" key="1">
    <citation type="journal article" date="2020" name="mSystems">
        <title>Genome- and Community-Level Interaction Insights into Carbon Utilization and Element Cycling Functions of Hydrothermarchaeota in Hydrothermal Sediment.</title>
        <authorList>
            <person name="Zhou Z."/>
            <person name="Liu Y."/>
            <person name="Xu W."/>
            <person name="Pan J."/>
            <person name="Luo Z.H."/>
            <person name="Li M."/>
        </authorList>
    </citation>
    <scope>NUCLEOTIDE SEQUENCE [LARGE SCALE GENOMIC DNA]</scope>
    <source>
        <strain evidence="5">SpSt-906</strain>
    </source>
</reference>
<dbReference type="GO" id="GO:0003677">
    <property type="term" value="F:DNA binding"/>
    <property type="evidence" value="ECO:0007669"/>
    <property type="project" value="UniProtKB-KW"/>
</dbReference>
<evidence type="ECO:0000256" key="3">
    <source>
        <dbReference type="ARBA" id="ARBA00023125"/>
    </source>
</evidence>
<evidence type="ECO:0000259" key="4">
    <source>
        <dbReference type="SMART" id="SM00470"/>
    </source>
</evidence>
<evidence type="ECO:0000256" key="1">
    <source>
        <dbReference type="ARBA" id="ARBA00006295"/>
    </source>
</evidence>
<dbReference type="Gene3D" id="1.10.10.2830">
    <property type="match status" value="1"/>
</dbReference>
<keyword evidence="2" id="KW-0159">Chromosome partition</keyword>
<dbReference type="NCBIfam" id="TIGR00180">
    <property type="entry name" value="parB_part"/>
    <property type="match status" value="1"/>
</dbReference>
<organism evidence="5">
    <name type="scientific">candidate division WOR-3 bacterium</name>
    <dbReference type="NCBI Taxonomy" id="2052148"/>
    <lineage>
        <taxon>Bacteria</taxon>
        <taxon>Bacteria division WOR-3</taxon>
    </lineage>
</organism>
<name>A0A7C3UPB0_UNCW3</name>
<dbReference type="Gene3D" id="3.90.1530.30">
    <property type="match status" value="1"/>
</dbReference>
<dbReference type="GO" id="GO:0005694">
    <property type="term" value="C:chromosome"/>
    <property type="evidence" value="ECO:0007669"/>
    <property type="project" value="TreeGrafter"/>
</dbReference>
<dbReference type="GO" id="GO:0045881">
    <property type="term" value="P:positive regulation of sporulation resulting in formation of a cellular spore"/>
    <property type="evidence" value="ECO:0007669"/>
    <property type="project" value="TreeGrafter"/>
</dbReference>
<dbReference type="CDD" id="cd16393">
    <property type="entry name" value="SPO0J_N"/>
    <property type="match status" value="1"/>
</dbReference>
<evidence type="ECO:0000313" key="5">
    <source>
        <dbReference type="EMBL" id="HGE99105.1"/>
    </source>
</evidence>
<dbReference type="FunFam" id="1.10.10.2830:FF:000001">
    <property type="entry name" value="Chromosome partitioning protein ParB"/>
    <property type="match status" value="1"/>
</dbReference>
<sequence length="277" mass="32041">MKKVLGKGLEALLSEEGKAQIEGEVRYLKLDEIKLNPYQPRENPEADISELVNSIKQRGVLQPILVRKKGGEYELIAGERRFRAAKEAGLTLIPAIIKETTELESLELALIENLQRKDLNPLEEALAYKRLVEEFHLTQEEIAERVNKSRPAVANALRLLTLPQKVREYLKEEKITAGHARALLALTNQKDQEELCERIIRESLSVRQVEKLISQEKKQKREIREKEKDAYFEAMEDLLREYLGTDVSIVKKGEKGQIIIEFFSEEDFNRIIRLIKR</sequence>
<comment type="caution">
    <text evidence="5">The sequence shown here is derived from an EMBL/GenBank/DDBJ whole genome shotgun (WGS) entry which is preliminary data.</text>
</comment>
<proteinExistence type="inferred from homology"/>
<dbReference type="InterPro" id="IPR003115">
    <property type="entry name" value="ParB_N"/>
</dbReference>
<dbReference type="SMART" id="SM00470">
    <property type="entry name" value="ParB"/>
    <property type="match status" value="1"/>
</dbReference>
<dbReference type="PANTHER" id="PTHR33375">
    <property type="entry name" value="CHROMOSOME-PARTITIONING PROTEIN PARB-RELATED"/>
    <property type="match status" value="1"/>
</dbReference>
<dbReference type="PANTHER" id="PTHR33375:SF1">
    <property type="entry name" value="CHROMOSOME-PARTITIONING PROTEIN PARB-RELATED"/>
    <property type="match status" value="1"/>
</dbReference>
<dbReference type="InterPro" id="IPR036086">
    <property type="entry name" value="ParB/Sulfiredoxin_sf"/>
</dbReference>
<dbReference type="Pfam" id="PF02195">
    <property type="entry name" value="ParB_N"/>
    <property type="match status" value="1"/>
</dbReference>
<feature type="domain" description="ParB-like N-terminal" evidence="4">
    <location>
        <begin position="26"/>
        <end position="114"/>
    </location>
</feature>